<evidence type="ECO:0000313" key="3">
    <source>
        <dbReference type="Proteomes" id="UP000291343"/>
    </source>
</evidence>
<sequence>MWVEQRRIQCRGWEGWRGWPPHVGAKQGESFQGIVGGWGGERIAFIRSRRIIQGRENGEREDAWWGPGTQDALSNSSQAEVPDEICSGFHKSWPCLDGGGGGKPNLEAAAGMPSTYRLQQKNGRFITAARDRPVKHPSPI</sequence>
<organism evidence="2 3">
    <name type="scientific">Laodelphax striatellus</name>
    <name type="common">Small brown planthopper</name>
    <name type="synonym">Delphax striatella</name>
    <dbReference type="NCBI Taxonomy" id="195883"/>
    <lineage>
        <taxon>Eukaryota</taxon>
        <taxon>Metazoa</taxon>
        <taxon>Ecdysozoa</taxon>
        <taxon>Arthropoda</taxon>
        <taxon>Hexapoda</taxon>
        <taxon>Insecta</taxon>
        <taxon>Pterygota</taxon>
        <taxon>Neoptera</taxon>
        <taxon>Paraneoptera</taxon>
        <taxon>Hemiptera</taxon>
        <taxon>Auchenorrhyncha</taxon>
        <taxon>Fulgoroidea</taxon>
        <taxon>Delphacidae</taxon>
        <taxon>Criomorphinae</taxon>
        <taxon>Laodelphax</taxon>
    </lineage>
</organism>
<comment type="caution">
    <text evidence="2">The sequence shown here is derived from an EMBL/GenBank/DDBJ whole genome shotgun (WGS) entry which is preliminary data.</text>
</comment>
<dbReference type="InParanoid" id="A0A482X6W1"/>
<dbReference type="EMBL" id="QKKF02016609">
    <property type="protein sequence ID" value="RZF41655.1"/>
    <property type="molecule type" value="Genomic_DNA"/>
</dbReference>
<reference evidence="2 3" key="1">
    <citation type="journal article" date="2017" name="Gigascience">
        <title>Genome sequence of the small brown planthopper, Laodelphax striatellus.</title>
        <authorList>
            <person name="Zhu J."/>
            <person name="Jiang F."/>
            <person name="Wang X."/>
            <person name="Yang P."/>
            <person name="Bao Y."/>
            <person name="Zhao W."/>
            <person name="Wang W."/>
            <person name="Lu H."/>
            <person name="Wang Q."/>
            <person name="Cui N."/>
            <person name="Li J."/>
            <person name="Chen X."/>
            <person name="Luo L."/>
            <person name="Yu J."/>
            <person name="Kang L."/>
            <person name="Cui F."/>
        </authorList>
    </citation>
    <scope>NUCLEOTIDE SEQUENCE [LARGE SCALE GENOMIC DNA]</scope>
    <source>
        <strain evidence="2">Lst14</strain>
    </source>
</reference>
<dbReference type="Proteomes" id="UP000291343">
    <property type="component" value="Unassembled WGS sequence"/>
</dbReference>
<dbReference type="AlphaFoldDB" id="A0A482X6W1"/>
<accession>A0A482X6W1</accession>
<keyword evidence="3" id="KW-1185">Reference proteome</keyword>
<proteinExistence type="predicted"/>
<name>A0A482X6W1_LAOST</name>
<evidence type="ECO:0000313" key="2">
    <source>
        <dbReference type="EMBL" id="RZF41655.1"/>
    </source>
</evidence>
<gene>
    <name evidence="2" type="ORF">LSTR_LSTR012912</name>
</gene>
<feature type="region of interest" description="Disordered" evidence="1">
    <location>
        <begin position="56"/>
        <end position="80"/>
    </location>
</feature>
<protein>
    <submittedName>
        <fullName evidence="2">Uncharacterized protein</fullName>
    </submittedName>
</protein>
<evidence type="ECO:0000256" key="1">
    <source>
        <dbReference type="SAM" id="MobiDB-lite"/>
    </source>
</evidence>